<evidence type="ECO:0000256" key="1">
    <source>
        <dbReference type="SAM" id="Phobius"/>
    </source>
</evidence>
<proteinExistence type="predicted"/>
<feature type="transmembrane region" description="Helical" evidence="1">
    <location>
        <begin position="25"/>
        <end position="44"/>
    </location>
</feature>
<organism evidence="2 3">
    <name type="scientific">Mannheimia haemolytica</name>
    <name type="common">Pasteurella haemolytica</name>
    <dbReference type="NCBI Taxonomy" id="75985"/>
    <lineage>
        <taxon>Bacteria</taxon>
        <taxon>Pseudomonadati</taxon>
        <taxon>Pseudomonadota</taxon>
        <taxon>Gammaproteobacteria</taxon>
        <taxon>Pasteurellales</taxon>
        <taxon>Pasteurellaceae</taxon>
        <taxon>Mannheimia</taxon>
    </lineage>
</organism>
<evidence type="ECO:0000313" key="3">
    <source>
        <dbReference type="Proteomes" id="UP000254031"/>
    </source>
</evidence>
<evidence type="ECO:0000313" key="2">
    <source>
        <dbReference type="EMBL" id="STY67306.1"/>
    </source>
</evidence>
<dbReference type="EMBL" id="UGPL01000006">
    <property type="protein sequence ID" value="STY67306.1"/>
    <property type="molecule type" value="Genomic_DNA"/>
</dbReference>
<dbReference type="Proteomes" id="UP000254031">
    <property type="component" value="Unassembled WGS sequence"/>
</dbReference>
<dbReference type="AlphaFoldDB" id="A0A378NHP8"/>
<sequence>MKTLLTDIIGIGGFSMLCYGVYLQYGQAIACMAGGTLLLLYALISAGGKR</sequence>
<protein>
    <submittedName>
        <fullName evidence="2">Uncharacterized protein</fullName>
    </submittedName>
</protein>
<keyword evidence="1" id="KW-0812">Transmembrane</keyword>
<gene>
    <name evidence="2" type="ORF">NCTC9380_02658</name>
</gene>
<name>A0A378NHP8_MANHA</name>
<keyword evidence="1" id="KW-1133">Transmembrane helix</keyword>
<keyword evidence="1" id="KW-0472">Membrane</keyword>
<accession>A0A378NHP8</accession>
<reference evidence="2 3" key="1">
    <citation type="submission" date="2018-06" db="EMBL/GenBank/DDBJ databases">
        <authorList>
            <consortium name="Pathogen Informatics"/>
            <person name="Doyle S."/>
        </authorList>
    </citation>
    <scope>NUCLEOTIDE SEQUENCE [LARGE SCALE GENOMIC DNA]</scope>
    <source>
        <strain evidence="2 3">NCTC9380</strain>
    </source>
</reference>
<dbReference type="RefSeq" id="WP_032844560.1">
    <property type="nucleotide sequence ID" value="NZ_CP097337.1"/>
</dbReference>